<sequence length="553" mass="61491">MPPSPKLWKESAIRATVTQRITALEDALKMLDRSAVNESSISFLKELDMKFCQLQAYSRTIRNLTSVDQALPDDVLYMVLEQACVVPQENLPLWRIPSFTRGLSTFSSDTARALSSVCRRWRQLLSNPVVWSDVNVFARSADSLHWVESCLSRSTHMMKSMVRIDQPTKHRYDVKGIGIPVVIARHRSKIRGLYLKTVAISDFDFMNIEMVNLERLHLVEGSYPGDNLPTSLSLANFPGLRVLTLEKARLFPAKELVHITDLTLDSCVSPIDLSAILAVAPIEKLRLRKVSLSNGRGDIRSVPNLKLLVIESASAIEILRSLPALQTTATVYIYDEWTQPARSKLGMLPVPYSIFGDGNPVHTISVSIHPRLVTFVLRTSDGGRTEVMEAAPAIAGDCARVFLEALFADIGARSVLVDACSMEINVHHTAAHLICENTISRLLLTVPRITQVFLRGPTLFHHVCNALSSDQGHGRLLPGLTSLNVNLYYNDSFLKDLPLLCDVVAGRPSMWKIAFSGTEKQTRSILKEGEDLAERLEDQGIRVFLLTSSPLSM</sequence>
<dbReference type="OrthoDB" id="2823598at2759"/>
<keyword evidence="2" id="KW-1185">Reference proteome</keyword>
<name>A0A9P6HDI6_9AGAM</name>
<evidence type="ECO:0008006" key="3">
    <source>
        <dbReference type="Google" id="ProtNLM"/>
    </source>
</evidence>
<comment type="caution">
    <text evidence="1">The sequence shown here is derived from an EMBL/GenBank/DDBJ whole genome shotgun (WGS) entry which is preliminary data.</text>
</comment>
<evidence type="ECO:0000313" key="1">
    <source>
        <dbReference type="EMBL" id="KAF9784588.1"/>
    </source>
</evidence>
<evidence type="ECO:0000313" key="2">
    <source>
        <dbReference type="Proteomes" id="UP000736335"/>
    </source>
</evidence>
<protein>
    <recommendedName>
        <fullName evidence="3">F-box domain-containing protein</fullName>
    </recommendedName>
</protein>
<gene>
    <name evidence="1" type="ORF">BJ322DRAFT_1109302</name>
</gene>
<dbReference type="InterPro" id="IPR032675">
    <property type="entry name" value="LRR_dom_sf"/>
</dbReference>
<reference evidence="1" key="2">
    <citation type="submission" date="2020-11" db="EMBL/GenBank/DDBJ databases">
        <authorList>
            <consortium name="DOE Joint Genome Institute"/>
            <person name="Kuo A."/>
            <person name="Miyauchi S."/>
            <person name="Kiss E."/>
            <person name="Drula E."/>
            <person name="Kohler A."/>
            <person name="Sanchez-Garcia M."/>
            <person name="Andreopoulos B."/>
            <person name="Barry K.W."/>
            <person name="Bonito G."/>
            <person name="Buee M."/>
            <person name="Carver A."/>
            <person name="Chen C."/>
            <person name="Cichocki N."/>
            <person name="Clum A."/>
            <person name="Culley D."/>
            <person name="Crous P.W."/>
            <person name="Fauchery L."/>
            <person name="Girlanda M."/>
            <person name="Hayes R."/>
            <person name="Keri Z."/>
            <person name="Labutti K."/>
            <person name="Lipzen A."/>
            <person name="Lombard V."/>
            <person name="Magnuson J."/>
            <person name="Maillard F."/>
            <person name="Morin E."/>
            <person name="Murat C."/>
            <person name="Nolan M."/>
            <person name="Ohm R."/>
            <person name="Pangilinan J."/>
            <person name="Pereira M."/>
            <person name="Perotto S."/>
            <person name="Peter M."/>
            <person name="Riley R."/>
            <person name="Sitrit Y."/>
            <person name="Stielow B."/>
            <person name="Szollosi G."/>
            <person name="Zifcakova L."/>
            <person name="Stursova M."/>
            <person name="Spatafora J.W."/>
            <person name="Tedersoo L."/>
            <person name="Vaario L.-M."/>
            <person name="Yamada A."/>
            <person name="Yan M."/>
            <person name="Wang P."/>
            <person name="Xu J."/>
            <person name="Bruns T."/>
            <person name="Baldrian P."/>
            <person name="Vilgalys R."/>
            <person name="Henrissat B."/>
            <person name="Grigoriev I.V."/>
            <person name="Hibbett D."/>
            <person name="Nagy L.G."/>
            <person name="Martin F.M."/>
        </authorList>
    </citation>
    <scope>NUCLEOTIDE SEQUENCE</scope>
    <source>
        <strain evidence="1">UH-Tt-Lm1</strain>
    </source>
</reference>
<dbReference type="AlphaFoldDB" id="A0A9P6HDI6"/>
<dbReference type="EMBL" id="WIUZ02000008">
    <property type="protein sequence ID" value="KAF9784588.1"/>
    <property type="molecule type" value="Genomic_DNA"/>
</dbReference>
<dbReference type="Proteomes" id="UP000736335">
    <property type="component" value="Unassembled WGS sequence"/>
</dbReference>
<proteinExistence type="predicted"/>
<dbReference type="SUPFAM" id="SSF52058">
    <property type="entry name" value="L domain-like"/>
    <property type="match status" value="1"/>
</dbReference>
<accession>A0A9P6HDI6</accession>
<dbReference type="Gene3D" id="3.80.10.10">
    <property type="entry name" value="Ribonuclease Inhibitor"/>
    <property type="match status" value="1"/>
</dbReference>
<reference evidence="1" key="1">
    <citation type="journal article" date="2020" name="Nat. Commun.">
        <title>Large-scale genome sequencing of mycorrhizal fungi provides insights into the early evolution of symbiotic traits.</title>
        <authorList>
            <person name="Miyauchi S."/>
            <person name="Kiss E."/>
            <person name="Kuo A."/>
            <person name="Drula E."/>
            <person name="Kohler A."/>
            <person name="Sanchez-Garcia M."/>
            <person name="Morin E."/>
            <person name="Andreopoulos B."/>
            <person name="Barry K.W."/>
            <person name="Bonito G."/>
            <person name="Buee M."/>
            <person name="Carver A."/>
            <person name="Chen C."/>
            <person name="Cichocki N."/>
            <person name="Clum A."/>
            <person name="Culley D."/>
            <person name="Crous P.W."/>
            <person name="Fauchery L."/>
            <person name="Girlanda M."/>
            <person name="Hayes R.D."/>
            <person name="Keri Z."/>
            <person name="LaButti K."/>
            <person name="Lipzen A."/>
            <person name="Lombard V."/>
            <person name="Magnuson J."/>
            <person name="Maillard F."/>
            <person name="Murat C."/>
            <person name="Nolan M."/>
            <person name="Ohm R.A."/>
            <person name="Pangilinan J."/>
            <person name="Pereira M.F."/>
            <person name="Perotto S."/>
            <person name="Peter M."/>
            <person name="Pfister S."/>
            <person name="Riley R."/>
            <person name="Sitrit Y."/>
            <person name="Stielow J.B."/>
            <person name="Szollosi G."/>
            <person name="Zifcakova L."/>
            <person name="Stursova M."/>
            <person name="Spatafora J.W."/>
            <person name="Tedersoo L."/>
            <person name="Vaario L.M."/>
            <person name="Yamada A."/>
            <person name="Yan M."/>
            <person name="Wang P."/>
            <person name="Xu J."/>
            <person name="Bruns T."/>
            <person name="Baldrian P."/>
            <person name="Vilgalys R."/>
            <person name="Dunand C."/>
            <person name="Henrissat B."/>
            <person name="Grigoriev I.V."/>
            <person name="Hibbett D."/>
            <person name="Nagy L.G."/>
            <person name="Martin F.M."/>
        </authorList>
    </citation>
    <scope>NUCLEOTIDE SEQUENCE</scope>
    <source>
        <strain evidence="1">UH-Tt-Lm1</strain>
    </source>
</reference>
<organism evidence="1 2">
    <name type="scientific">Thelephora terrestris</name>
    <dbReference type="NCBI Taxonomy" id="56493"/>
    <lineage>
        <taxon>Eukaryota</taxon>
        <taxon>Fungi</taxon>
        <taxon>Dikarya</taxon>
        <taxon>Basidiomycota</taxon>
        <taxon>Agaricomycotina</taxon>
        <taxon>Agaricomycetes</taxon>
        <taxon>Thelephorales</taxon>
        <taxon>Thelephoraceae</taxon>
        <taxon>Thelephora</taxon>
    </lineage>
</organism>